<name>A0A6N2MUF4_SALVM</name>
<gene>
    <name evidence="2" type="ORF">SVIM_LOCUS421908</name>
</gene>
<dbReference type="EMBL" id="CAADRP010001963">
    <property type="protein sequence ID" value="VFU58032.1"/>
    <property type="molecule type" value="Genomic_DNA"/>
</dbReference>
<proteinExistence type="predicted"/>
<protein>
    <submittedName>
        <fullName evidence="2">Uncharacterized protein</fullName>
    </submittedName>
</protein>
<organism evidence="2">
    <name type="scientific">Salix viminalis</name>
    <name type="common">Common osier</name>
    <name type="synonym">Basket willow</name>
    <dbReference type="NCBI Taxonomy" id="40686"/>
    <lineage>
        <taxon>Eukaryota</taxon>
        <taxon>Viridiplantae</taxon>
        <taxon>Streptophyta</taxon>
        <taxon>Embryophyta</taxon>
        <taxon>Tracheophyta</taxon>
        <taxon>Spermatophyta</taxon>
        <taxon>Magnoliopsida</taxon>
        <taxon>eudicotyledons</taxon>
        <taxon>Gunneridae</taxon>
        <taxon>Pentapetalae</taxon>
        <taxon>rosids</taxon>
        <taxon>fabids</taxon>
        <taxon>Malpighiales</taxon>
        <taxon>Salicaceae</taxon>
        <taxon>Saliceae</taxon>
        <taxon>Salix</taxon>
    </lineage>
</organism>
<dbReference type="AlphaFoldDB" id="A0A6N2MUF4"/>
<evidence type="ECO:0000256" key="1">
    <source>
        <dbReference type="SAM" id="MobiDB-lite"/>
    </source>
</evidence>
<sequence length="108" mass="12333">MMSFSGDRSATPVFPGSQNPDDSGFSRIGSSKSLASHESRTPRWRLLWRRKGRFFTVHRRLICILLTIRALTLRILIMSNPDDSSRSFSARFAVPSRIFEKGGIQEFQ</sequence>
<accession>A0A6N2MUF4</accession>
<evidence type="ECO:0000313" key="2">
    <source>
        <dbReference type="EMBL" id="VFU58032.1"/>
    </source>
</evidence>
<reference evidence="2" key="1">
    <citation type="submission" date="2019-03" db="EMBL/GenBank/DDBJ databases">
        <authorList>
            <person name="Mank J."/>
            <person name="Almeida P."/>
        </authorList>
    </citation>
    <scope>NUCLEOTIDE SEQUENCE</scope>
    <source>
        <strain evidence="2">78183</strain>
    </source>
</reference>
<feature type="region of interest" description="Disordered" evidence="1">
    <location>
        <begin position="1"/>
        <end position="41"/>
    </location>
</feature>